<dbReference type="InterPro" id="IPR036291">
    <property type="entry name" value="NAD(P)-bd_dom_sf"/>
</dbReference>
<dbReference type="EMBL" id="JAGSPN010000009">
    <property type="protein sequence ID" value="MBR7783035.1"/>
    <property type="molecule type" value="Genomic_DNA"/>
</dbReference>
<organism evidence="2 3">
    <name type="scientific">Undibacterium luofuense</name>
    <dbReference type="NCBI Taxonomy" id="2828733"/>
    <lineage>
        <taxon>Bacteria</taxon>
        <taxon>Pseudomonadati</taxon>
        <taxon>Pseudomonadota</taxon>
        <taxon>Betaproteobacteria</taxon>
        <taxon>Burkholderiales</taxon>
        <taxon>Oxalobacteraceae</taxon>
        <taxon>Undibacterium</taxon>
    </lineage>
</organism>
<evidence type="ECO:0000313" key="3">
    <source>
        <dbReference type="Proteomes" id="UP000680067"/>
    </source>
</evidence>
<dbReference type="GO" id="GO:0047733">
    <property type="term" value="F:CDP-glucose 4,6-dehydratase activity"/>
    <property type="evidence" value="ECO:0007669"/>
    <property type="project" value="UniProtKB-EC"/>
</dbReference>
<accession>A0A941DNI0</accession>
<feature type="domain" description="NAD(P)-binding" evidence="1">
    <location>
        <begin position="20"/>
        <end position="328"/>
    </location>
</feature>
<evidence type="ECO:0000313" key="2">
    <source>
        <dbReference type="EMBL" id="MBR7783035.1"/>
    </source>
</evidence>
<gene>
    <name evidence="2" type="primary">rfbG</name>
    <name evidence="2" type="ORF">KDM89_12860</name>
</gene>
<sequence>MEKLVMPFPDPQFWRGRRVLVTGHTGFKGAWLVWWLHRMGAEISAFALPAEQTPALADVLDIEQRCHAATIDLADAERVRTFVQTVQPEIVFHLAAQALVRPGYRDPVRTFTSNVSGTVHLLEAIRQTPGVKSVVCVTTDKVYDNIEQAVYYRETDALGGMDPYSASKAACELVIRSYRDSFLAAAGVGVASVRAGNVIGGGDWSEDRLIPDAVRAWQSDAVLQIRRPDAVRPWQHVLEPLNAYLVLAERMTNNASLAQAWNIGPRKAFSVRDVISLAHSAYGSGEVQFDQVESGPHEAGLLMLDAGKIAAGLGIVPRWTLEETVQRTMQWYRDFATGQSGTALCERDLNAFLTVVSDSV</sequence>
<dbReference type="RefSeq" id="WP_212688321.1">
    <property type="nucleotide sequence ID" value="NZ_JAGSPN010000009.1"/>
</dbReference>
<dbReference type="Gene3D" id="3.90.25.10">
    <property type="entry name" value="UDP-galactose 4-epimerase, domain 1"/>
    <property type="match status" value="1"/>
</dbReference>
<keyword evidence="3" id="KW-1185">Reference proteome</keyword>
<dbReference type="EC" id="4.2.1.45" evidence="2"/>
<evidence type="ECO:0000259" key="1">
    <source>
        <dbReference type="Pfam" id="PF16363"/>
    </source>
</evidence>
<name>A0A941DNI0_9BURK</name>
<dbReference type="InterPro" id="IPR013445">
    <property type="entry name" value="CDP_4_6_deHydtase"/>
</dbReference>
<keyword evidence="2" id="KW-0456">Lyase</keyword>
<dbReference type="PANTHER" id="PTHR43000">
    <property type="entry name" value="DTDP-D-GLUCOSE 4,6-DEHYDRATASE-RELATED"/>
    <property type="match status" value="1"/>
</dbReference>
<proteinExistence type="predicted"/>
<dbReference type="Pfam" id="PF16363">
    <property type="entry name" value="GDP_Man_Dehyd"/>
    <property type="match status" value="1"/>
</dbReference>
<protein>
    <submittedName>
        <fullName evidence="2">CDP-glucose 4,6-dehydratase</fullName>
        <ecNumber evidence="2">4.2.1.45</ecNumber>
    </submittedName>
</protein>
<reference evidence="2" key="1">
    <citation type="submission" date="2021-04" db="EMBL/GenBank/DDBJ databases">
        <title>novel species isolated from subtropical streams in China.</title>
        <authorList>
            <person name="Lu H."/>
        </authorList>
    </citation>
    <scope>NUCLEOTIDE SEQUENCE</scope>
    <source>
        <strain evidence="2">LFS511W</strain>
    </source>
</reference>
<dbReference type="AlphaFoldDB" id="A0A941DNI0"/>
<dbReference type="InterPro" id="IPR016040">
    <property type="entry name" value="NAD(P)-bd_dom"/>
</dbReference>
<comment type="caution">
    <text evidence="2">The sequence shown here is derived from an EMBL/GenBank/DDBJ whole genome shotgun (WGS) entry which is preliminary data.</text>
</comment>
<dbReference type="Proteomes" id="UP000680067">
    <property type="component" value="Unassembled WGS sequence"/>
</dbReference>
<dbReference type="SUPFAM" id="SSF51735">
    <property type="entry name" value="NAD(P)-binding Rossmann-fold domains"/>
    <property type="match status" value="1"/>
</dbReference>
<dbReference type="NCBIfam" id="TIGR02622">
    <property type="entry name" value="CDP_4_6_dhtase"/>
    <property type="match status" value="1"/>
</dbReference>
<dbReference type="Gene3D" id="3.40.50.720">
    <property type="entry name" value="NAD(P)-binding Rossmann-like Domain"/>
    <property type="match status" value="1"/>
</dbReference>